<organism evidence="1 2">
    <name type="scientific">Penicillium freii</name>
    <dbReference type="NCBI Taxonomy" id="48697"/>
    <lineage>
        <taxon>Eukaryota</taxon>
        <taxon>Fungi</taxon>
        <taxon>Dikarya</taxon>
        <taxon>Ascomycota</taxon>
        <taxon>Pezizomycotina</taxon>
        <taxon>Eurotiomycetes</taxon>
        <taxon>Eurotiomycetidae</taxon>
        <taxon>Eurotiales</taxon>
        <taxon>Aspergillaceae</taxon>
        <taxon>Penicillium</taxon>
    </lineage>
</organism>
<evidence type="ECO:0000313" key="1">
    <source>
        <dbReference type="EMBL" id="KUM62161.1"/>
    </source>
</evidence>
<reference evidence="1 2" key="1">
    <citation type="submission" date="2015-10" db="EMBL/GenBank/DDBJ databases">
        <title>Genome sequencing of Penicillium freii.</title>
        <authorList>
            <person name="Nguyen H.D."/>
            <person name="Visagie C.M."/>
            <person name="Seifert K.A."/>
        </authorList>
    </citation>
    <scope>NUCLEOTIDE SEQUENCE [LARGE SCALE GENOMIC DNA]</scope>
    <source>
        <strain evidence="1 2">DAOM 242723</strain>
    </source>
</reference>
<dbReference type="EMBL" id="LLXE01000109">
    <property type="protein sequence ID" value="KUM62161.1"/>
    <property type="molecule type" value="Genomic_DNA"/>
</dbReference>
<accession>A0A101MKB9</accession>
<comment type="caution">
    <text evidence="1">The sequence shown here is derived from an EMBL/GenBank/DDBJ whole genome shotgun (WGS) entry which is preliminary data.</text>
</comment>
<name>A0A101MKB9_PENFR</name>
<dbReference type="Proteomes" id="UP000055045">
    <property type="component" value="Unassembled WGS sequence"/>
</dbReference>
<proteinExistence type="predicted"/>
<evidence type="ECO:0000313" key="2">
    <source>
        <dbReference type="Proteomes" id="UP000055045"/>
    </source>
</evidence>
<keyword evidence="2" id="KW-1185">Reference proteome</keyword>
<gene>
    <name evidence="1" type="ORF">ACN42_g4958</name>
</gene>
<protein>
    <submittedName>
        <fullName evidence="1">Uncharacterized protein</fullName>
    </submittedName>
</protein>
<dbReference type="AlphaFoldDB" id="A0A101MKB9"/>
<sequence>MKVHNSFALMHWHQVVLPKARREGPAWLYFAAKSLVSIPWATLENNLSMPNSDSFSSPLMIFSSPYF</sequence>